<reference evidence="15" key="1">
    <citation type="journal article" date="2015" name="Virus Res.">
        <title>Multiple approaches for the detection and characterization of viral and plasmid symbionts from a collection of marine fungi.</title>
        <authorList>
            <person name="Nerva L."/>
            <person name="Ciuffo M."/>
            <person name="Vallino M."/>
            <person name="Margaria P."/>
            <person name="Varese G.C."/>
            <person name="Gnavi G."/>
            <person name="Turina M."/>
        </authorList>
    </citation>
    <scope>NUCLEOTIDE SEQUENCE</scope>
</reference>
<evidence type="ECO:0000256" key="12">
    <source>
        <dbReference type="ARBA" id="ARBA00030436"/>
    </source>
</evidence>
<feature type="non-terminal residue" evidence="15">
    <location>
        <position position="125"/>
    </location>
</feature>
<keyword evidence="5" id="KW-0949">S-adenosyl-L-methionine</keyword>
<evidence type="ECO:0000256" key="5">
    <source>
        <dbReference type="ARBA" id="ARBA00022691"/>
    </source>
</evidence>
<organism evidence="15">
    <name type="scientific">Wallemia sebi nya-like virus</name>
    <dbReference type="NCBI Taxonomy" id="1755734"/>
    <lineage>
        <taxon>Viruses</taxon>
        <taxon>Riboviria</taxon>
        <taxon>Orthornavirae</taxon>
        <taxon>Negarnaviricota</taxon>
        <taxon>Haploviricotina</taxon>
        <taxon>Monjiviricetes</taxon>
        <taxon>Mononegavirales</taxon>
    </lineage>
</organism>
<dbReference type="Pfam" id="PF00946">
    <property type="entry name" value="Mononeg_RNA_pol"/>
    <property type="match status" value="1"/>
</dbReference>
<evidence type="ECO:0000256" key="4">
    <source>
        <dbReference type="ARBA" id="ARBA00022679"/>
    </source>
</evidence>
<evidence type="ECO:0000256" key="8">
    <source>
        <dbReference type="ARBA" id="ARBA00022840"/>
    </source>
</evidence>
<dbReference type="GO" id="GO:0004482">
    <property type="term" value="F:mRNA 5'-cap (guanine-N7-)-methyltransferase activity"/>
    <property type="evidence" value="ECO:0007669"/>
    <property type="project" value="InterPro"/>
</dbReference>
<protein>
    <recommendedName>
        <fullName evidence="1">RNA-directed RNA polymerase</fullName>
        <ecNumber evidence="1">2.7.7.48</ecNumber>
    </recommendedName>
    <alternativeName>
        <fullName evidence="13">Replicase</fullName>
    </alternativeName>
    <alternativeName>
        <fullName evidence="12">Transcriptase</fullName>
    </alternativeName>
</protein>
<sequence length="125" mass="14210">PLITQFKYLTELVTDIGDAAELFGLSKLSGHPSVYAEKSARSVRTEAEPQGTVHPFAEKQMTRMFKHLALSGYINYHSEWPPFVCPPRRGTTLRRHYMNRVTSLPMGSYPISDLDAIQFGKFVDY</sequence>
<evidence type="ECO:0000256" key="1">
    <source>
        <dbReference type="ARBA" id="ARBA00012494"/>
    </source>
</evidence>
<evidence type="ECO:0000256" key="3">
    <source>
        <dbReference type="ARBA" id="ARBA00022664"/>
    </source>
</evidence>
<keyword evidence="6" id="KW-0548">Nucleotidyltransferase</keyword>
<evidence type="ECO:0000256" key="7">
    <source>
        <dbReference type="ARBA" id="ARBA00022741"/>
    </source>
</evidence>
<keyword evidence="9" id="KW-0693">Viral RNA replication</keyword>
<feature type="non-terminal residue" evidence="15">
    <location>
        <position position="1"/>
    </location>
</feature>
<evidence type="ECO:0000256" key="2">
    <source>
        <dbReference type="ARBA" id="ARBA00022484"/>
    </source>
</evidence>
<evidence type="ECO:0000313" key="15">
    <source>
        <dbReference type="EMBL" id="ALO50156.1"/>
    </source>
</evidence>
<keyword evidence="4" id="KW-0808">Transferase</keyword>
<evidence type="ECO:0000256" key="13">
    <source>
        <dbReference type="ARBA" id="ARBA00031012"/>
    </source>
</evidence>
<keyword evidence="3" id="KW-0507">mRNA processing</keyword>
<evidence type="ECO:0000256" key="9">
    <source>
        <dbReference type="ARBA" id="ARBA00022953"/>
    </source>
</evidence>
<keyword evidence="8" id="KW-0067">ATP-binding</keyword>
<dbReference type="GO" id="GO:0005524">
    <property type="term" value="F:ATP binding"/>
    <property type="evidence" value="ECO:0007669"/>
    <property type="project" value="UniProtKB-KW"/>
</dbReference>
<name>A0A0S2KPH1_9MONO</name>
<keyword evidence="11" id="KW-0511">Multifunctional enzyme</keyword>
<dbReference type="EC" id="2.7.7.48" evidence="1"/>
<dbReference type="InterPro" id="IPR014023">
    <property type="entry name" value="Mononeg_RNA_pol_cat"/>
</dbReference>
<evidence type="ECO:0000259" key="14">
    <source>
        <dbReference type="Pfam" id="PF00946"/>
    </source>
</evidence>
<dbReference type="EMBL" id="KT601112">
    <property type="protein sequence ID" value="ALO50156.1"/>
    <property type="molecule type" value="mRNA"/>
</dbReference>
<keyword evidence="2" id="KW-0696">RNA-directed RNA polymerase</keyword>
<accession>A0A0S2KPH1</accession>
<evidence type="ECO:0000256" key="6">
    <source>
        <dbReference type="ARBA" id="ARBA00022695"/>
    </source>
</evidence>
<keyword evidence="7" id="KW-0547">Nucleotide-binding</keyword>
<evidence type="ECO:0000256" key="11">
    <source>
        <dbReference type="ARBA" id="ARBA00023268"/>
    </source>
</evidence>
<feature type="domain" description="RdRp catalytic" evidence="14">
    <location>
        <begin position="14"/>
        <end position="124"/>
    </location>
</feature>
<keyword evidence="10" id="KW-0506">mRNA capping</keyword>
<proteinExistence type="evidence at transcript level"/>
<evidence type="ECO:0000256" key="10">
    <source>
        <dbReference type="ARBA" id="ARBA00023042"/>
    </source>
</evidence>
<dbReference type="GO" id="GO:0003968">
    <property type="term" value="F:RNA-directed RNA polymerase activity"/>
    <property type="evidence" value="ECO:0007669"/>
    <property type="project" value="UniProtKB-KW"/>
</dbReference>